<organism evidence="1 4">
    <name type="scientific">Hydrogenophaga crassostreae</name>
    <dbReference type="NCBI Taxonomy" id="1763535"/>
    <lineage>
        <taxon>Bacteria</taxon>
        <taxon>Pseudomonadati</taxon>
        <taxon>Pseudomonadota</taxon>
        <taxon>Betaproteobacteria</taxon>
        <taxon>Burkholderiales</taxon>
        <taxon>Comamonadaceae</taxon>
        <taxon>Hydrogenophaga</taxon>
    </lineage>
</organism>
<dbReference type="EMBL" id="LVWD01000013">
    <property type="protein sequence ID" value="OAD41795.1"/>
    <property type="molecule type" value="Genomic_DNA"/>
</dbReference>
<evidence type="ECO:0000313" key="3">
    <source>
        <dbReference type="Proteomes" id="UP000185657"/>
    </source>
</evidence>
<evidence type="ECO:0000313" key="4">
    <source>
        <dbReference type="Proteomes" id="UP000185680"/>
    </source>
</evidence>
<keyword evidence="3" id="KW-1185">Reference proteome</keyword>
<dbReference type="Proteomes" id="UP000185680">
    <property type="component" value="Chromosome"/>
</dbReference>
<reference evidence="1 4" key="2">
    <citation type="submission" date="2016-10" db="EMBL/GenBank/DDBJ databases">
        <title>Hydorgenophaga sp. LPB0072 isolated from gastropod.</title>
        <authorList>
            <person name="Kim E."/>
            <person name="Yi H."/>
        </authorList>
    </citation>
    <scope>NUCLEOTIDE SEQUENCE [LARGE SCALE GENOMIC DNA]</scope>
    <source>
        <strain evidence="1 4">LPB0072</strain>
    </source>
</reference>
<dbReference type="EMBL" id="CP017476">
    <property type="protein sequence ID" value="AOW13505.1"/>
    <property type="molecule type" value="Genomic_DNA"/>
</dbReference>
<evidence type="ECO:0000313" key="1">
    <source>
        <dbReference type="EMBL" id="AOW13505.1"/>
    </source>
</evidence>
<gene>
    <name evidence="1" type="ORF">LPB072_12205</name>
    <name evidence="2" type="ORF">LPB72_10830</name>
</gene>
<dbReference type="Proteomes" id="UP000185657">
    <property type="component" value="Unassembled WGS sequence"/>
</dbReference>
<dbReference type="KEGG" id="hyl:LPB072_12205"/>
<evidence type="ECO:0000313" key="2">
    <source>
        <dbReference type="EMBL" id="OAD41795.1"/>
    </source>
</evidence>
<sequence>MQIEKTRGDAYGHGVVFCNRSHAHIQRPGICPDALGRASAGEKGCFRRLWEVHPFLQSLAPGLFLTTENA</sequence>
<reference evidence="2 3" key="1">
    <citation type="submission" date="2016-02" db="EMBL/GenBank/DDBJ databases">
        <title>Draft genome sequence of Hydrogenophaga sp. LPB0072.</title>
        <authorList>
            <person name="Shin S.-K."/>
            <person name="Yi H."/>
        </authorList>
    </citation>
    <scope>NUCLEOTIDE SEQUENCE [LARGE SCALE GENOMIC DNA]</scope>
    <source>
        <strain evidence="2 3">LPB0072</strain>
    </source>
</reference>
<proteinExistence type="predicted"/>
<protein>
    <submittedName>
        <fullName evidence="1">Uncharacterized protein</fullName>
    </submittedName>
</protein>
<accession>A0A167HVK7</accession>
<dbReference type="AlphaFoldDB" id="A0A167HVK7"/>
<name>A0A167HVK7_9BURK</name>